<proteinExistence type="inferred from homology"/>
<evidence type="ECO:0000256" key="4">
    <source>
        <dbReference type="ARBA" id="ARBA00022692"/>
    </source>
</evidence>
<gene>
    <name evidence="9" type="ORF">KPL27_05590</name>
</gene>
<keyword evidence="5 7" id="KW-1133">Transmembrane helix</keyword>
<feature type="domain" description="MgtC/SapB/SrpB/YhiD N-terminal" evidence="8">
    <location>
        <begin position="10"/>
        <end position="147"/>
    </location>
</feature>
<keyword evidence="10" id="KW-1185">Reference proteome</keyword>
<dbReference type="PANTHER" id="PTHR33778:SF1">
    <property type="entry name" value="MAGNESIUM TRANSPORTER YHID-RELATED"/>
    <property type="match status" value="1"/>
</dbReference>
<dbReference type="InterPro" id="IPR003416">
    <property type="entry name" value="MgtC/SapB/SrpB/YhiD_fam"/>
</dbReference>
<name>A0ABS6C288_9CLOT</name>
<sequence length="237" mass="26315">MTTYEIIFRLLMAIVIAGGIGYERESRNRPAGFRTHILVCVGAAVISMIQIHAMEDSLKRVIENPILASAVKSDVGRMGAQVVSGIGFLGAGAIIHEKGSIKGLTTAASLWVVACIGLAVGMGYYVLAMLSGVSVIAILGILKRFESKFLYKGKIMKIEIQYDEKFQSQVLNDYFSRKKIKIKNIEYSIEDEDEEAEDYNPHIKTSLYTILAPRYIKSGELLHDIMENEFIMKVSVL</sequence>
<keyword evidence="6 7" id="KW-0472">Membrane</keyword>
<evidence type="ECO:0000256" key="7">
    <source>
        <dbReference type="SAM" id="Phobius"/>
    </source>
</evidence>
<evidence type="ECO:0000256" key="5">
    <source>
        <dbReference type="ARBA" id="ARBA00022989"/>
    </source>
</evidence>
<dbReference type="Pfam" id="PF02308">
    <property type="entry name" value="MgtC"/>
    <property type="match status" value="1"/>
</dbReference>
<evidence type="ECO:0000256" key="6">
    <source>
        <dbReference type="ARBA" id="ARBA00023136"/>
    </source>
</evidence>
<evidence type="ECO:0000256" key="3">
    <source>
        <dbReference type="ARBA" id="ARBA00022475"/>
    </source>
</evidence>
<reference evidence="9 10" key="1">
    <citation type="submission" date="2021-06" db="EMBL/GenBank/DDBJ databases">
        <title>Clostridia strains as spoilage organisms.</title>
        <authorList>
            <person name="Wambui J."/>
            <person name="Stephan R."/>
            <person name="Stevens M.J.A."/>
        </authorList>
    </citation>
    <scope>NUCLEOTIDE SEQUENCE [LARGE SCALE GENOMIC DNA]</scope>
    <source>
        <strain evidence="9 10">CM013</strain>
    </source>
</reference>
<dbReference type="EMBL" id="JAHLDG010000007">
    <property type="protein sequence ID" value="MBU3219578.1"/>
    <property type="molecule type" value="Genomic_DNA"/>
</dbReference>
<comment type="caution">
    <text evidence="9">The sequence shown here is derived from an EMBL/GenBank/DDBJ whole genome shotgun (WGS) entry which is preliminary data.</text>
</comment>
<feature type="transmembrane region" description="Helical" evidence="7">
    <location>
        <begin position="35"/>
        <end position="53"/>
    </location>
</feature>
<accession>A0ABS6C288</accession>
<protein>
    <submittedName>
        <fullName evidence="9">MgtC/SapB family protein</fullName>
    </submittedName>
</protein>
<comment type="subcellular location">
    <subcellularLocation>
        <location evidence="1">Cell membrane</location>
        <topology evidence="1">Multi-pass membrane protein</topology>
    </subcellularLocation>
</comment>
<dbReference type="PANTHER" id="PTHR33778">
    <property type="entry name" value="PROTEIN MGTC"/>
    <property type="match status" value="1"/>
</dbReference>
<keyword evidence="3" id="KW-1003">Cell membrane</keyword>
<comment type="similarity">
    <text evidence="2">Belongs to the MgtC/SapB family.</text>
</comment>
<feature type="transmembrane region" description="Helical" evidence="7">
    <location>
        <begin position="110"/>
        <end position="142"/>
    </location>
</feature>
<keyword evidence="4 7" id="KW-0812">Transmembrane</keyword>
<evidence type="ECO:0000313" key="9">
    <source>
        <dbReference type="EMBL" id="MBU3219578.1"/>
    </source>
</evidence>
<dbReference type="InterPro" id="IPR049177">
    <property type="entry name" value="MgtC_SapB_SrpB_YhiD_N"/>
</dbReference>
<evidence type="ECO:0000256" key="2">
    <source>
        <dbReference type="ARBA" id="ARBA00009298"/>
    </source>
</evidence>
<organism evidence="9 10">
    <name type="scientific">Clostridium algidicarnis</name>
    <dbReference type="NCBI Taxonomy" id="37659"/>
    <lineage>
        <taxon>Bacteria</taxon>
        <taxon>Bacillati</taxon>
        <taxon>Bacillota</taxon>
        <taxon>Clostridia</taxon>
        <taxon>Eubacteriales</taxon>
        <taxon>Clostridiaceae</taxon>
        <taxon>Clostridium</taxon>
    </lineage>
</organism>
<dbReference type="RefSeq" id="WP_216131671.1">
    <property type="nucleotide sequence ID" value="NZ_JAHLDG010000007.1"/>
</dbReference>
<evidence type="ECO:0000259" key="8">
    <source>
        <dbReference type="Pfam" id="PF02308"/>
    </source>
</evidence>
<dbReference type="Proteomes" id="UP000740830">
    <property type="component" value="Unassembled WGS sequence"/>
</dbReference>
<feature type="transmembrane region" description="Helical" evidence="7">
    <location>
        <begin position="6"/>
        <end position="23"/>
    </location>
</feature>
<evidence type="ECO:0000256" key="1">
    <source>
        <dbReference type="ARBA" id="ARBA00004651"/>
    </source>
</evidence>
<evidence type="ECO:0000313" key="10">
    <source>
        <dbReference type="Proteomes" id="UP000740830"/>
    </source>
</evidence>